<dbReference type="AlphaFoldDB" id="A0A0D2AQ98"/>
<dbReference type="InParanoid" id="A0A0D2AQ98"/>
<dbReference type="VEuPathDB" id="FungiDB:PV09_00635"/>
<keyword evidence="3" id="KW-1185">Reference proteome</keyword>
<dbReference type="Proteomes" id="UP000053259">
    <property type="component" value="Unassembled WGS sequence"/>
</dbReference>
<dbReference type="HOGENOM" id="CLU_1526350_0_0_1"/>
<dbReference type="EMBL" id="KN847530">
    <property type="protein sequence ID" value="KIW08685.1"/>
    <property type="molecule type" value="Genomic_DNA"/>
</dbReference>
<gene>
    <name evidence="2" type="ORF">PV09_00635</name>
</gene>
<feature type="compositionally biased region" description="Polar residues" evidence="1">
    <location>
        <begin position="140"/>
        <end position="150"/>
    </location>
</feature>
<sequence>MASEQYKIISLFQTSGAAGTVKRKDSGASDAIAQLNDFKGFGTKSSNSTPPLQPVTLTFTPSVGSTCVSLYPRTKTFTYSSEIDESNCIAKCENGETWRISAVPSSPDSETPRFTFERMDGDKDAVKESFRRCSVAIPPASTSPRRQSSGEYGRRLSVGHYSSGLSGFKLPYMTKT</sequence>
<dbReference type="OrthoDB" id="3914314at2759"/>
<dbReference type="GeneID" id="27308608"/>
<dbReference type="RefSeq" id="XP_016218554.1">
    <property type="nucleotide sequence ID" value="XM_016353401.1"/>
</dbReference>
<organism evidence="2 3">
    <name type="scientific">Verruconis gallopava</name>
    <dbReference type="NCBI Taxonomy" id="253628"/>
    <lineage>
        <taxon>Eukaryota</taxon>
        <taxon>Fungi</taxon>
        <taxon>Dikarya</taxon>
        <taxon>Ascomycota</taxon>
        <taxon>Pezizomycotina</taxon>
        <taxon>Dothideomycetes</taxon>
        <taxon>Pleosporomycetidae</taxon>
        <taxon>Venturiales</taxon>
        <taxon>Sympoventuriaceae</taxon>
        <taxon>Verruconis</taxon>
    </lineage>
</organism>
<name>A0A0D2AQ98_9PEZI</name>
<feature type="region of interest" description="Disordered" evidence="1">
    <location>
        <begin position="135"/>
        <end position="154"/>
    </location>
</feature>
<proteinExistence type="predicted"/>
<protein>
    <submittedName>
        <fullName evidence="2">Uncharacterized protein</fullName>
    </submittedName>
</protein>
<reference evidence="2 3" key="1">
    <citation type="submission" date="2015-01" db="EMBL/GenBank/DDBJ databases">
        <title>The Genome Sequence of Ochroconis gallopava CBS43764.</title>
        <authorList>
            <consortium name="The Broad Institute Genomics Platform"/>
            <person name="Cuomo C."/>
            <person name="de Hoog S."/>
            <person name="Gorbushina A."/>
            <person name="Stielow B."/>
            <person name="Teixiera M."/>
            <person name="Abouelleil A."/>
            <person name="Chapman S.B."/>
            <person name="Priest M."/>
            <person name="Young S.K."/>
            <person name="Wortman J."/>
            <person name="Nusbaum C."/>
            <person name="Birren B."/>
        </authorList>
    </citation>
    <scope>NUCLEOTIDE SEQUENCE [LARGE SCALE GENOMIC DNA]</scope>
    <source>
        <strain evidence="2 3">CBS 43764</strain>
    </source>
</reference>
<evidence type="ECO:0000256" key="1">
    <source>
        <dbReference type="SAM" id="MobiDB-lite"/>
    </source>
</evidence>
<evidence type="ECO:0000313" key="3">
    <source>
        <dbReference type="Proteomes" id="UP000053259"/>
    </source>
</evidence>
<evidence type="ECO:0000313" key="2">
    <source>
        <dbReference type="EMBL" id="KIW08685.1"/>
    </source>
</evidence>
<accession>A0A0D2AQ98</accession>